<organism evidence="3 4">
    <name type="scientific">Bacillus daqingensis</name>
    <dbReference type="NCBI Taxonomy" id="872396"/>
    <lineage>
        <taxon>Bacteria</taxon>
        <taxon>Bacillati</taxon>
        <taxon>Bacillota</taxon>
        <taxon>Bacilli</taxon>
        <taxon>Bacillales</taxon>
        <taxon>Bacillaceae</taxon>
        <taxon>Bacillus</taxon>
    </lineage>
</organism>
<dbReference type="PROSITE" id="PS51257">
    <property type="entry name" value="PROKAR_LIPOPROTEIN"/>
    <property type="match status" value="1"/>
</dbReference>
<dbReference type="EMBL" id="JBHSGK010000010">
    <property type="protein sequence ID" value="MFC4736839.1"/>
    <property type="molecule type" value="Genomic_DNA"/>
</dbReference>
<evidence type="ECO:0000313" key="4">
    <source>
        <dbReference type="Proteomes" id="UP001595896"/>
    </source>
</evidence>
<dbReference type="RefSeq" id="WP_377909454.1">
    <property type="nucleotide sequence ID" value="NZ_JBHSGK010000010.1"/>
</dbReference>
<gene>
    <name evidence="3" type="ORF">ACFO4L_09610</name>
</gene>
<keyword evidence="4" id="KW-1185">Reference proteome</keyword>
<feature type="chain" id="PRO_5045220357" evidence="2">
    <location>
        <begin position="23"/>
        <end position="219"/>
    </location>
</feature>
<sequence length="219" mass="24494">MKKFTISMTTTAALLTLAACNAGENDEANNGNNLGGENSQEEVNEEPEVDMADNNEDDNEMNNNDDLETNDDETNELNNDMDEEESEAVMDQDVEDFDLNVTLVDDSQWTFTYTPAENEDDTPDATVSGDDLELEGEEAVEEMEAYLSDFMIDAASDEEEVLTAVADTFDFSEEDIESYDLTIDFPEHEDATEWSWQAENDGEGNDENDDGFDTEDNNE</sequence>
<evidence type="ECO:0000256" key="1">
    <source>
        <dbReference type="SAM" id="MobiDB-lite"/>
    </source>
</evidence>
<name>A0ABV9NXW1_9BACI</name>
<dbReference type="Pfam" id="PF14039">
    <property type="entry name" value="YusW"/>
    <property type="match status" value="1"/>
</dbReference>
<feature type="region of interest" description="Disordered" evidence="1">
    <location>
        <begin position="23"/>
        <end position="89"/>
    </location>
</feature>
<feature type="compositionally biased region" description="Acidic residues" evidence="1">
    <location>
        <begin position="200"/>
        <end position="219"/>
    </location>
</feature>
<dbReference type="InterPro" id="IPR025623">
    <property type="entry name" value="YusW"/>
</dbReference>
<feature type="region of interest" description="Disordered" evidence="1">
    <location>
        <begin position="114"/>
        <end position="137"/>
    </location>
</feature>
<feature type="compositionally biased region" description="Low complexity" evidence="1">
    <location>
        <begin position="23"/>
        <end position="38"/>
    </location>
</feature>
<feature type="signal peptide" evidence="2">
    <location>
        <begin position="1"/>
        <end position="22"/>
    </location>
</feature>
<protein>
    <submittedName>
        <fullName evidence="3">YusW family protein</fullName>
    </submittedName>
</protein>
<comment type="caution">
    <text evidence="3">The sequence shown here is derived from an EMBL/GenBank/DDBJ whole genome shotgun (WGS) entry which is preliminary data.</text>
</comment>
<evidence type="ECO:0000313" key="3">
    <source>
        <dbReference type="EMBL" id="MFC4736839.1"/>
    </source>
</evidence>
<dbReference type="Proteomes" id="UP001595896">
    <property type="component" value="Unassembled WGS sequence"/>
</dbReference>
<feature type="region of interest" description="Disordered" evidence="1">
    <location>
        <begin position="184"/>
        <end position="219"/>
    </location>
</feature>
<feature type="compositionally biased region" description="Acidic residues" evidence="1">
    <location>
        <begin position="39"/>
        <end position="89"/>
    </location>
</feature>
<keyword evidence="2" id="KW-0732">Signal</keyword>
<evidence type="ECO:0000256" key="2">
    <source>
        <dbReference type="SAM" id="SignalP"/>
    </source>
</evidence>
<accession>A0ABV9NXW1</accession>
<proteinExistence type="predicted"/>
<reference evidence="4" key="1">
    <citation type="journal article" date="2019" name="Int. J. Syst. Evol. Microbiol.">
        <title>The Global Catalogue of Microorganisms (GCM) 10K type strain sequencing project: providing services to taxonomists for standard genome sequencing and annotation.</title>
        <authorList>
            <consortium name="The Broad Institute Genomics Platform"/>
            <consortium name="The Broad Institute Genome Sequencing Center for Infectious Disease"/>
            <person name="Wu L."/>
            <person name="Ma J."/>
        </authorList>
    </citation>
    <scope>NUCLEOTIDE SEQUENCE [LARGE SCALE GENOMIC DNA]</scope>
    <source>
        <strain evidence="4">JCM 12165</strain>
    </source>
</reference>